<evidence type="ECO:0000313" key="3">
    <source>
        <dbReference type="Proteomes" id="UP000823775"/>
    </source>
</evidence>
<keyword evidence="1" id="KW-0472">Membrane</keyword>
<gene>
    <name evidence="2" type="ORF">HAX54_006329</name>
</gene>
<protein>
    <submittedName>
        <fullName evidence="2">Uncharacterized protein</fullName>
    </submittedName>
</protein>
<feature type="transmembrane region" description="Helical" evidence="1">
    <location>
        <begin position="61"/>
        <end position="79"/>
    </location>
</feature>
<organism evidence="2 3">
    <name type="scientific">Datura stramonium</name>
    <name type="common">Jimsonweed</name>
    <name type="synonym">Common thornapple</name>
    <dbReference type="NCBI Taxonomy" id="4076"/>
    <lineage>
        <taxon>Eukaryota</taxon>
        <taxon>Viridiplantae</taxon>
        <taxon>Streptophyta</taxon>
        <taxon>Embryophyta</taxon>
        <taxon>Tracheophyta</taxon>
        <taxon>Spermatophyta</taxon>
        <taxon>Magnoliopsida</taxon>
        <taxon>eudicotyledons</taxon>
        <taxon>Gunneridae</taxon>
        <taxon>Pentapetalae</taxon>
        <taxon>asterids</taxon>
        <taxon>lamiids</taxon>
        <taxon>Solanales</taxon>
        <taxon>Solanaceae</taxon>
        <taxon>Solanoideae</taxon>
        <taxon>Datureae</taxon>
        <taxon>Datura</taxon>
    </lineage>
</organism>
<keyword evidence="1" id="KW-0812">Transmembrane</keyword>
<proteinExistence type="predicted"/>
<evidence type="ECO:0000313" key="2">
    <source>
        <dbReference type="EMBL" id="MCD7468286.1"/>
    </source>
</evidence>
<evidence type="ECO:0000256" key="1">
    <source>
        <dbReference type="SAM" id="Phobius"/>
    </source>
</evidence>
<dbReference type="EMBL" id="JACEIK010001317">
    <property type="protein sequence ID" value="MCD7468286.1"/>
    <property type="molecule type" value="Genomic_DNA"/>
</dbReference>
<keyword evidence="3" id="KW-1185">Reference proteome</keyword>
<keyword evidence="1" id="KW-1133">Transmembrane helix</keyword>
<sequence length="102" mass="11452">MIRKKVFLTYKRKRLPGSDLYLENGIPNTPSECRKSKAVAPLLKEEEKYENPSFKDEKKHFEAFVASVLSMLISILISTSPNPAASAPSDLYFFLSLCPVVA</sequence>
<name>A0ABS8TBT1_DATST</name>
<dbReference type="Proteomes" id="UP000823775">
    <property type="component" value="Unassembled WGS sequence"/>
</dbReference>
<comment type="caution">
    <text evidence="2">The sequence shown here is derived from an EMBL/GenBank/DDBJ whole genome shotgun (WGS) entry which is preliminary data.</text>
</comment>
<reference evidence="2 3" key="1">
    <citation type="journal article" date="2021" name="BMC Genomics">
        <title>Datura genome reveals duplications of psychoactive alkaloid biosynthetic genes and high mutation rate following tissue culture.</title>
        <authorList>
            <person name="Rajewski A."/>
            <person name="Carter-House D."/>
            <person name="Stajich J."/>
            <person name="Litt A."/>
        </authorList>
    </citation>
    <scope>NUCLEOTIDE SEQUENCE [LARGE SCALE GENOMIC DNA]</scope>
    <source>
        <strain evidence="2">AR-01</strain>
    </source>
</reference>
<accession>A0ABS8TBT1</accession>